<keyword evidence="1" id="KW-0812">Transmembrane</keyword>
<dbReference type="WBParaSite" id="MCU_003470-RB">
    <property type="protein sequence ID" value="MCU_003470-RB"/>
    <property type="gene ID" value="MCU_003470"/>
</dbReference>
<evidence type="ECO:0000256" key="1">
    <source>
        <dbReference type="SAM" id="Phobius"/>
    </source>
</evidence>
<feature type="transmembrane region" description="Helical" evidence="1">
    <location>
        <begin position="33"/>
        <end position="54"/>
    </location>
</feature>
<keyword evidence="1" id="KW-1133">Transmembrane helix</keyword>
<keyword evidence="1" id="KW-0472">Membrane</keyword>
<reference evidence="2" key="1">
    <citation type="submission" date="2019-11" db="UniProtKB">
        <authorList>
            <consortium name="WormBaseParasite"/>
        </authorList>
    </citation>
    <scope>IDENTIFICATION</scope>
</reference>
<protein>
    <submittedName>
        <fullName evidence="2">Transmembrane proteins 14C</fullName>
    </submittedName>
</protein>
<organism evidence="2">
    <name type="scientific">Mesocestoides corti</name>
    <name type="common">Flatworm</name>
    <dbReference type="NCBI Taxonomy" id="53468"/>
    <lineage>
        <taxon>Eukaryota</taxon>
        <taxon>Metazoa</taxon>
        <taxon>Spiralia</taxon>
        <taxon>Lophotrochozoa</taxon>
        <taxon>Platyhelminthes</taxon>
        <taxon>Cestoda</taxon>
        <taxon>Eucestoda</taxon>
        <taxon>Cyclophyllidea</taxon>
        <taxon>Mesocestoididae</taxon>
        <taxon>Mesocestoides</taxon>
    </lineage>
</organism>
<evidence type="ECO:0000313" key="2">
    <source>
        <dbReference type="WBParaSite" id="MCU_003470-RB"/>
    </source>
</evidence>
<dbReference type="AlphaFoldDB" id="A0A5K3EVN6"/>
<sequence>MSRSCAKGTVITGLLVSITFGSIIFIRKGNIRHAVISSLVAGALVASFTKFGYIHS</sequence>
<name>A0A5K3EVN6_MESCO</name>
<accession>A0A5K3EVN6</accession>
<proteinExistence type="predicted"/>
<feature type="transmembrane region" description="Helical" evidence="1">
    <location>
        <begin position="6"/>
        <end position="26"/>
    </location>
</feature>